<protein>
    <submittedName>
        <fullName evidence="1">Uncharacterized protein</fullName>
    </submittedName>
</protein>
<organism evidence="1 2">
    <name type="scientific">Aspergillus melleus</name>
    <dbReference type="NCBI Taxonomy" id="138277"/>
    <lineage>
        <taxon>Eukaryota</taxon>
        <taxon>Fungi</taxon>
        <taxon>Dikarya</taxon>
        <taxon>Ascomycota</taxon>
        <taxon>Pezizomycotina</taxon>
        <taxon>Eurotiomycetes</taxon>
        <taxon>Eurotiomycetidae</taxon>
        <taxon>Eurotiales</taxon>
        <taxon>Aspergillaceae</taxon>
        <taxon>Aspergillus</taxon>
        <taxon>Aspergillus subgen. Circumdati</taxon>
    </lineage>
</organism>
<gene>
    <name evidence="1" type="ORF">N8T08_005777</name>
</gene>
<proteinExistence type="predicted"/>
<dbReference type="EMBL" id="JAOPJF010000033">
    <property type="protein sequence ID" value="KAK1144115.1"/>
    <property type="molecule type" value="Genomic_DNA"/>
</dbReference>
<sequence length="62" mass="6593">MKIHSLLLLALAGLAVGVPSRIPYNAVHTGPLNARFDVVTFAAPIGTAPGHRRAEHVILEEL</sequence>
<name>A0ACC3B296_9EURO</name>
<dbReference type="Proteomes" id="UP001177260">
    <property type="component" value="Unassembled WGS sequence"/>
</dbReference>
<evidence type="ECO:0000313" key="1">
    <source>
        <dbReference type="EMBL" id="KAK1144115.1"/>
    </source>
</evidence>
<evidence type="ECO:0000313" key="2">
    <source>
        <dbReference type="Proteomes" id="UP001177260"/>
    </source>
</evidence>
<comment type="caution">
    <text evidence="1">The sequence shown here is derived from an EMBL/GenBank/DDBJ whole genome shotgun (WGS) entry which is preliminary data.</text>
</comment>
<reference evidence="1 2" key="1">
    <citation type="journal article" date="2023" name="ACS Omega">
        <title>Identification of the Neoaspergillic Acid Biosynthesis Gene Cluster by Establishing an In Vitro CRISPR-Ribonucleoprotein Genetic System in Aspergillus melleus.</title>
        <authorList>
            <person name="Yuan B."/>
            <person name="Grau M.F."/>
            <person name="Murata R.M."/>
            <person name="Torok T."/>
            <person name="Venkateswaran K."/>
            <person name="Stajich J.E."/>
            <person name="Wang C.C.C."/>
        </authorList>
    </citation>
    <scope>NUCLEOTIDE SEQUENCE [LARGE SCALE GENOMIC DNA]</scope>
    <source>
        <strain evidence="1 2">IMV 1140</strain>
    </source>
</reference>
<accession>A0ACC3B296</accession>
<keyword evidence="2" id="KW-1185">Reference proteome</keyword>